<organism evidence="1 2">
    <name type="scientific">Portunus trituberculatus</name>
    <name type="common">Swimming crab</name>
    <name type="synonym">Neptunus trituberculatus</name>
    <dbReference type="NCBI Taxonomy" id="210409"/>
    <lineage>
        <taxon>Eukaryota</taxon>
        <taxon>Metazoa</taxon>
        <taxon>Ecdysozoa</taxon>
        <taxon>Arthropoda</taxon>
        <taxon>Crustacea</taxon>
        <taxon>Multicrustacea</taxon>
        <taxon>Malacostraca</taxon>
        <taxon>Eumalacostraca</taxon>
        <taxon>Eucarida</taxon>
        <taxon>Decapoda</taxon>
        <taxon>Pleocyemata</taxon>
        <taxon>Brachyura</taxon>
        <taxon>Eubrachyura</taxon>
        <taxon>Portunoidea</taxon>
        <taxon>Portunidae</taxon>
        <taxon>Portuninae</taxon>
        <taxon>Portunus</taxon>
    </lineage>
</organism>
<reference evidence="1 2" key="1">
    <citation type="submission" date="2019-05" db="EMBL/GenBank/DDBJ databases">
        <title>Another draft genome of Portunus trituberculatus and its Hox gene families provides insights of decapod evolution.</title>
        <authorList>
            <person name="Jeong J.-H."/>
            <person name="Song I."/>
            <person name="Kim S."/>
            <person name="Choi T."/>
            <person name="Kim D."/>
            <person name="Ryu S."/>
            <person name="Kim W."/>
        </authorList>
    </citation>
    <scope>NUCLEOTIDE SEQUENCE [LARGE SCALE GENOMIC DNA]</scope>
    <source>
        <tissue evidence="1">Muscle</tissue>
    </source>
</reference>
<proteinExistence type="predicted"/>
<evidence type="ECO:0000313" key="1">
    <source>
        <dbReference type="EMBL" id="MPC17008.1"/>
    </source>
</evidence>
<dbReference type="EMBL" id="VSRR010000554">
    <property type="protein sequence ID" value="MPC17008.1"/>
    <property type="molecule type" value="Genomic_DNA"/>
</dbReference>
<gene>
    <name evidence="1" type="ORF">E2C01_009852</name>
</gene>
<dbReference type="Proteomes" id="UP000324222">
    <property type="component" value="Unassembled WGS sequence"/>
</dbReference>
<dbReference type="AlphaFoldDB" id="A0A5B7D6U1"/>
<evidence type="ECO:0000313" key="2">
    <source>
        <dbReference type="Proteomes" id="UP000324222"/>
    </source>
</evidence>
<protein>
    <submittedName>
        <fullName evidence="1">Uncharacterized protein</fullName>
    </submittedName>
</protein>
<sequence length="148" mass="16243">MCVTSRQRLSSDGRRSGCRSILSSMRSSMKVTHTGQAALTVLHHPGNGNISLATLQGQVGIQMGVSIMKPFYCLSENFRARTKSHEGLRSRVEGKGLSLSTTLVMAALVYSTSRWITSLVKPVVWLMVKCLWFQAELFLTSSSSSRST</sequence>
<comment type="caution">
    <text evidence="1">The sequence shown here is derived from an EMBL/GenBank/DDBJ whole genome shotgun (WGS) entry which is preliminary data.</text>
</comment>
<accession>A0A5B7D6U1</accession>
<keyword evidence="2" id="KW-1185">Reference proteome</keyword>
<name>A0A5B7D6U1_PORTR</name>